<dbReference type="InterPro" id="IPR036249">
    <property type="entry name" value="Thioredoxin-like_sf"/>
</dbReference>
<accession>A2YH33</accession>
<dbReference type="CDD" id="cd03025">
    <property type="entry name" value="DsbA_FrnE_like"/>
    <property type="match status" value="1"/>
</dbReference>
<evidence type="ECO:0000313" key="2">
    <source>
        <dbReference type="EMBL" id="EAZ02394.1"/>
    </source>
</evidence>
<proteinExistence type="predicted"/>
<dbReference type="Pfam" id="PF00126">
    <property type="entry name" value="HTH_1"/>
    <property type="match status" value="1"/>
</dbReference>
<dbReference type="GO" id="GO:0043565">
    <property type="term" value="F:sequence-specific DNA binding"/>
    <property type="evidence" value="ECO:0007669"/>
    <property type="project" value="TreeGrafter"/>
</dbReference>
<dbReference type="SMART" id="SM00849">
    <property type="entry name" value="Lactamase_B"/>
    <property type="match status" value="1"/>
</dbReference>
<dbReference type="HOGENOM" id="CLU_410164_0_0_1"/>
<dbReference type="InterPro" id="IPR036866">
    <property type="entry name" value="RibonucZ/Hydroxyglut_hydro"/>
</dbReference>
<sequence length="670" mass="73385">MTTGNLTEAAALLQTSQPTVSRELARFEKLIRLQLFDRVRGRLSPTVQGLRLFEEVQRSYYGLDRIVNAAAGIRQFQQAQLSIVCLPIDRHLRMTLQILGDGPHQRRLSERLRTGDAQQAAQFVALPFLHQIDFPRQRQHLSAALQSTLTGVGPLPMFKKSLLTLAFTGVATLSTYATAADTLTMEVYNPGEKSVFPVSSEIVSGKHEVALIDAQFQRNDAEELVKKIKATGKKLTTVYISHSDPDFYFGLDVIKAAFPEAKIIASPGTIKDINATKDGKIAYWGPILKDNAPKTVIVPQPLQGDSFTIDGQKVEVKGLNGPTPDRTFVWIPALKAVVGGVAVAGDNIHPWIADNQSVESRQHWQQTLKNIEALKPQVVVPGHFLPGAAQTLASVHFTQKYLTTLEAELPKAKDSAALIEAMKKHYPTLKDESSLELSAKPWRRGGLPRAKRGVKMTETTLHYIFDPLCGWCYGAAPLVKAAQSLPGLKVVPHAGGMMTGNNRRQITDEWRNYVIPHDKRIAEMTGQPFGEAYFNGLLRDTTAVMDSEPPITAILAAEKLAGRGLDMLHRIQQAHYQEGRRIADTPVLEALAKELGLPSAAFIAEMRFNSGAPTAQHIAESRALLAKVQGQGFPTFALQDSEGQLHLLPAGNYLGNVEAWKNLLGAAALA</sequence>
<feature type="domain" description="HTH lysR-type" evidence="1">
    <location>
        <begin position="1"/>
        <end position="46"/>
    </location>
</feature>
<organism evidence="2 3">
    <name type="scientific">Oryza sativa subsp. indica</name>
    <name type="common">Rice</name>
    <dbReference type="NCBI Taxonomy" id="39946"/>
    <lineage>
        <taxon>Eukaryota</taxon>
        <taxon>Viridiplantae</taxon>
        <taxon>Streptophyta</taxon>
        <taxon>Embryophyta</taxon>
        <taxon>Tracheophyta</taxon>
        <taxon>Spermatophyta</taxon>
        <taxon>Magnoliopsida</taxon>
        <taxon>Liliopsida</taxon>
        <taxon>Poales</taxon>
        <taxon>Poaceae</taxon>
        <taxon>BOP clade</taxon>
        <taxon>Oryzoideae</taxon>
        <taxon>Oryzeae</taxon>
        <taxon>Oryzinae</taxon>
        <taxon>Oryza</taxon>
        <taxon>Oryza sativa</taxon>
    </lineage>
</organism>
<dbReference type="SUPFAM" id="SSF46785">
    <property type="entry name" value="Winged helix' DNA-binding domain"/>
    <property type="match status" value="1"/>
</dbReference>
<dbReference type="InterPro" id="IPR001853">
    <property type="entry name" value="DSBA-like_thioredoxin_dom"/>
</dbReference>
<evidence type="ECO:0000259" key="1">
    <source>
        <dbReference type="PROSITE" id="PS50931"/>
    </source>
</evidence>
<dbReference type="CDD" id="cd07739">
    <property type="entry name" value="metallo-hydrolase-like_MBL-fold"/>
    <property type="match status" value="1"/>
</dbReference>
<dbReference type="Pfam" id="PF01323">
    <property type="entry name" value="DSBA"/>
    <property type="match status" value="1"/>
</dbReference>
<evidence type="ECO:0000313" key="3">
    <source>
        <dbReference type="Proteomes" id="UP000007015"/>
    </source>
</evidence>
<dbReference type="GO" id="GO:0009089">
    <property type="term" value="P:lysine biosynthetic process via diaminopimelate"/>
    <property type="evidence" value="ECO:0007669"/>
    <property type="project" value="TreeGrafter"/>
</dbReference>
<dbReference type="InterPro" id="IPR001279">
    <property type="entry name" value="Metallo-B-lactamas"/>
</dbReference>
<name>A2YH33_ORYSI</name>
<dbReference type="SUPFAM" id="SSF52833">
    <property type="entry name" value="Thioredoxin-like"/>
    <property type="match status" value="1"/>
</dbReference>
<dbReference type="Pfam" id="PF00753">
    <property type="entry name" value="Lactamase_B"/>
    <property type="match status" value="1"/>
</dbReference>
<dbReference type="InterPro" id="IPR000847">
    <property type="entry name" value="LysR_HTH_N"/>
</dbReference>
<protein>
    <recommendedName>
        <fullName evidence="1">HTH lysR-type domain-containing protein</fullName>
    </recommendedName>
</protein>
<keyword evidence="3" id="KW-1185">Reference proteome</keyword>
<dbReference type="PROSITE" id="PS50931">
    <property type="entry name" value="HTH_LYSR"/>
    <property type="match status" value="1"/>
</dbReference>
<dbReference type="EMBL" id="CM000131">
    <property type="protein sequence ID" value="EAZ02394.1"/>
    <property type="molecule type" value="Genomic_DNA"/>
</dbReference>
<dbReference type="Proteomes" id="UP000007015">
    <property type="component" value="Chromosome 6"/>
</dbReference>
<dbReference type="PANTHER" id="PTHR30427:SF1">
    <property type="entry name" value="TRANSCRIPTIONAL ACTIVATOR PROTEIN LYSR"/>
    <property type="match status" value="1"/>
</dbReference>
<dbReference type="AlphaFoldDB" id="A2YH33"/>
<dbReference type="GO" id="GO:0003700">
    <property type="term" value="F:DNA-binding transcription factor activity"/>
    <property type="evidence" value="ECO:0007669"/>
    <property type="project" value="InterPro"/>
</dbReference>
<dbReference type="Gramene" id="BGIOSGA020516-TA">
    <property type="protein sequence ID" value="BGIOSGA020516-PA"/>
    <property type="gene ID" value="BGIOSGA020516"/>
</dbReference>
<gene>
    <name evidence="2" type="ORF">OsI_24497</name>
</gene>
<dbReference type="GO" id="GO:0016491">
    <property type="term" value="F:oxidoreductase activity"/>
    <property type="evidence" value="ECO:0007669"/>
    <property type="project" value="InterPro"/>
</dbReference>
<reference evidence="2 3" key="1">
    <citation type="journal article" date="2005" name="PLoS Biol.">
        <title>The genomes of Oryza sativa: a history of duplications.</title>
        <authorList>
            <person name="Yu J."/>
            <person name="Wang J."/>
            <person name="Lin W."/>
            <person name="Li S."/>
            <person name="Li H."/>
            <person name="Zhou J."/>
            <person name="Ni P."/>
            <person name="Dong W."/>
            <person name="Hu S."/>
            <person name="Zeng C."/>
            <person name="Zhang J."/>
            <person name="Zhang Y."/>
            <person name="Li R."/>
            <person name="Xu Z."/>
            <person name="Li S."/>
            <person name="Li X."/>
            <person name="Zheng H."/>
            <person name="Cong L."/>
            <person name="Lin L."/>
            <person name="Yin J."/>
            <person name="Geng J."/>
            <person name="Li G."/>
            <person name="Shi J."/>
            <person name="Liu J."/>
            <person name="Lv H."/>
            <person name="Li J."/>
            <person name="Wang J."/>
            <person name="Deng Y."/>
            <person name="Ran L."/>
            <person name="Shi X."/>
            <person name="Wang X."/>
            <person name="Wu Q."/>
            <person name="Li C."/>
            <person name="Ren X."/>
            <person name="Wang J."/>
            <person name="Wang X."/>
            <person name="Li D."/>
            <person name="Liu D."/>
            <person name="Zhang X."/>
            <person name="Ji Z."/>
            <person name="Zhao W."/>
            <person name="Sun Y."/>
            <person name="Zhang Z."/>
            <person name="Bao J."/>
            <person name="Han Y."/>
            <person name="Dong L."/>
            <person name="Ji J."/>
            <person name="Chen P."/>
            <person name="Wu S."/>
            <person name="Liu J."/>
            <person name="Xiao Y."/>
            <person name="Bu D."/>
            <person name="Tan J."/>
            <person name="Yang L."/>
            <person name="Ye C."/>
            <person name="Zhang J."/>
            <person name="Xu J."/>
            <person name="Zhou Y."/>
            <person name="Yu Y."/>
            <person name="Zhang B."/>
            <person name="Zhuang S."/>
            <person name="Wei H."/>
            <person name="Liu B."/>
            <person name="Lei M."/>
            <person name="Yu H."/>
            <person name="Li Y."/>
            <person name="Xu H."/>
            <person name="Wei S."/>
            <person name="He X."/>
            <person name="Fang L."/>
            <person name="Zhang Z."/>
            <person name="Zhang Y."/>
            <person name="Huang X."/>
            <person name="Su Z."/>
            <person name="Tong W."/>
            <person name="Li J."/>
            <person name="Tong Z."/>
            <person name="Li S."/>
            <person name="Ye J."/>
            <person name="Wang L."/>
            <person name="Fang L."/>
            <person name="Lei T."/>
            <person name="Chen C."/>
            <person name="Chen H."/>
            <person name="Xu Z."/>
            <person name="Li H."/>
            <person name="Huang H."/>
            <person name="Zhang F."/>
            <person name="Xu H."/>
            <person name="Li N."/>
            <person name="Zhao C."/>
            <person name="Li S."/>
            <person name="Dong L."/>
            <person name="Huang Y."/>
            <person name="Li L."/>
            <person name="Xi Y."/>
            <person name="Qi Q."/>
            <person name="Li W."/>
            <person name="Zhang B."/>
            <person name="Hu W."/>
            <person name="Zhang Y."/>
            <person name="Tian X."/>
            <person name="Jiao Y."/>
            <person name="Liang X."/>
            <person name="Jin J."/>
            <person name="Gao L."/>
            <person name="Zheng W."/>
            <person name="Hao B."/>
            <person name="Liu S."/>
            <person name="Wang W."/>
            <person name="Yuan L."/>
            <person name="Cao M."/>
            <person name="McDermott J."/>
            <person name="Samudrala R."/>
            <person name="Wang J."/>
            <person name="Wong G.K."/>
            <person name="Yang H."/>
        </authorList>
    </citation>
    <scope>NUCLEOTIDE SEQUENCE [LARGE SCALE GENOMIC DNA]</scope>
    <source>
        <strain evidence="3">cv. 93-11</strain>
    </source>
</reference>
<dbReference type="SUPFAM" id="SSF56281">
    <property type="entry name" value="Metallo-hydrolase/oxidoreductase"/>
    <property type="match status" value="1"/>
</dbReference>
<dbReference type="PANTHER" id="PTHR30427">
    <property type="entry name" value="TRANSCRIPTIONAL ACTIVATOR PROTEIN LYSR"/>
    <property type="match status" value="1"/>
</dbReference>
<dbReference type="InterPro" id="IPR036388">
    <property type="entry name" value="WH-like_DNA-bd_sf"/>
</dbReference>
<dbReference type="Gene3D" id="1.10.10.10">
    <property type="entry name" value="Winged helix-like DNA-binding domain superfamily/Winged helix DNA-binding domain"/>
    <property type="match status" value="1"/>
</dbReference>
<dbReference type="Gene3D" id="3.40.30.10">
    <property type="entry name" value="Glutaredoxin"/>
    <property type="match status" value="1"/>
</dbReference>
<dbReference type="Gene3D" id="3.60.15.10">
    <property type="entry name" value="Ribonuclease Z/Hydroxyacylglutathione hydrolase-like"/>
    <property type="match status" value="1"/>
</dbReference>
<dbReference type="InterPro" id="IPR036390">
    <property type="entry name" value="WH_DNA-bd_sf"/>
</dbReference>
<dbReference type="GO" id="GO:0010628">
    <property type="term" value="P:positive regulation of gene expression"/>
    <property type="evidence" value="ECO:0007669"/>
    <property type="project" value="TreeGrafter"/>
</dbReference>